<dbReference type="InterPro" id="IPR007379">
    <property type="entry name" value="Tim44-like_dom"/>
</dbReference>
<dbReference type="SMART" id="SM00978">
    <property type="entry name" value="Tim44"/>
    <property type="match status" value="1"/>
</dbReference>
<dbReference type="Pfam" id="PF04280">
    <property type="entry name" value="Tim44"/>
    <property type="match status" value="1"/>
</dbReference>
<sequence>MWQCHGRVIPGLSCHSGMVQGRLVFGRFAYGAARRCLSFSISFASGGPDGQGSAMSDGSAWVEIVLLAMLAAFIGLRLVSVLGKRTGEERPQQIGDSFRPSAEVTAPPRRTENRGPRRQLVLPPGTDINLLPALEAIADADPGFAPDRFLSGANAAYGMILSAFWSGDLSGVHGLVSDEVHDNLAAAVTARDGASLPNRILGTPSAMIEGAEQVGQMVELTVRFAARIATADGEIESRDVWTFSRHVTSSDPAWVLIATDNEDDSADLPPDHGV</sequence>
<dbReference type="NCBIfam" id="NF033779">
    <property type="entry name" value="Tim44_TimA_adap"/>
    <property type="match status" value="1"/>
</dbReference>
<evidence type="ECO:0000256" key="2">
    <source>
        <dbReference type="SAM" id="Phobius"/>
    </source>
</evidence>
<feature type="transmembrane region" description="Helical" evidence="2">
    <location>
        <begin position="60"/>
        <end position="80"/>
    </location>
</feature>
<feature type="region of interest" description="Disordered" evidence="1">
    <location>
        <begin position="89"/>
        <end position="121"/>
    </location>
</feature>
<name>A0A255Y5W1_9SPHN</name>
<feature type="domain" description="Tim44-like" evidence="3">
    <location>
        <begin position="130"/>
        <end position="261"/>
    </location>
</feature>
<gene>
    <name evidence="4" type="ORF">CHU93_16445</name>
</gene>
<keyword evidence="2" id="KW-0472">Membrane</keyword>
<keyword evidence="5" id="KW-1185">Reference proteome</keyword>
<organism evidence="4 5">
    <name type="scientific">Sandarakinorhabdus cyanobacteriorum</name>
    <dbReference type="NCBI Taxonomy" id="1981098"/>
    <lineage>
        <taxon>Bacteria</taxon>
        <taxon>Pseudomonadati</taxon>
        <taxon>Pseudomonadota</taxon>
        <taxon>Alphaproteobacteria</taxon>
        <taxon>Sphingomonadales</taxon>
        <taxon>Sphingosinicellaceae</taxon>
        <taxon>Sandarakinorhabdus</taxon>
    </lineage>
</organism>
<keyword evidence="2" id="KW-1133">Transmembrane helix</keyword>
<dbReference type="SUPFAM" id="SSF54427">
    <property type="entry name" value="NTF2-like"/>
    <property type="match status" value="1"/>
</dbReference>
<evidence type="ECO:0000259" key="3">
    <source>
        <dbReference type="SMART" id="SM00978"/>
    </source>
</evidence>
<reference evidence="4 5" key="1">
    <citation type="submission" date="2017-07" db="EMBL/GenBank/DDBJ databases">
        <title>Sandarakinorhabdus cyanobacteriorum sp. nov., a novel bacterium isolated from cyanobacterial aggregates in a eutrophic lake.</title>
        <authorList>
            <person name="Cai H."/>
        </authorList>
    </citation>
    <scope>NUCLEOTIDE SEQUENCE [LARGE SCALE GENOMIC DNA]</scope>
    <source>
        <strain evidence="4 5">TH057</strain>
    </source>
</reference>
<evidence type="ECO:0000313" key="5">
    <source>
        <dbReference type="Proteomes" id="UP000216991"/>
    </source>
</evidence>
<protein>
    <recommendedName>
        <fullName evidence="3">Tim44-like domain-containing protein</fullName>
    </recommendedName>
</protein>
<keyword evidence="2" id="KW-0812">Transmembrane</keyword>
<dbReference type="AlphaFoldDB" id="A0A255Y5W1"/>
<dbReference type="Gene3D" id="3.10.450.240">
    <property type="match status" value="1"/>
</dbReference>
<accession>A0A255Y5W1</accession>
<dbReference type="EMBL" id="NOXT01000126">
    <property type="protein sequence ID" value="OYQ24015.1"/>
    <property type="molecule type" value="Genomic_DNA"/>
</dbReference>
<comment type="caution">
    <text evidence="4">The sequence shown here is derived from an EMBL/GenBank/DDBJ whole genome shotgun (WGS) entry which is preliminary data.</text>
</comment>
<evidence type="ECO:0000313" key="4">
    <source>
        <dbReference type="EMBL" id="OYQ24015.1"/>
    </source>
</evidence>
<dbReference type="InterPro" id="IPR032710">
    <property type="entry name" value="NTF2-like_dom_sf"/>
</dbReference>
<proteinExistence type="predicted"/>
<dbReference type="Proteomes" id="UP000216991">
    <property type="component" value="Unassembled WGS sequence"/>
</dbReference>
<evidence type="ECO:0000256" key="1">
    <source>
        <dbReference type="SAM" id="MobiDB-lite"/>
    </source>
</evidence>